<gene>
    <name evidence="4" type="ORF">EDS130_LOCUS36832</name>
</gene>
<evidence type="ECO:0000256" key="2">
    <source>
        <dbReference type="ARBA" id="ARBA00022803"/>
    </source>
</evidence>
<keyword evidence="2 3" id="KW-0802">TPR repeat</keyword>
<dbReference type="SMART" id="SM00028">
    <property type="entry name" value="TPR"/>
    <property type="match status" value="5"/>
</dbReference>
<dbReference type="InterPro" id="IPR011990">
    <property type="entry name" value="TPR-like_helical_dom_sf"/>
</dbReference>
<organism evidence="4 5">
    <name type="scientific">Adineta ricciae</name>
    <name type="common">Rotifer</name>
    <dbReference type="NCBI Taxonomy" id="249248"/>
    <lineage>
        <taxon>Eukaryota</taxon>
        <taxon>Metazoa</taxon>
        <taxon>Spiralia</taxon>
        <taxon>Gnathifera</taxon>
        <taxon>Rotifera</taxon>
        <taxon>Eurotatoria</taxon>
        <taxon>Bdelloidea</taxon>
        <taxon>Adinetida</taxon>
        <taxon>Adinetidae</taxon>
        <taxon>Adineta</taxon>
    </lineage>
</organism>
<dbReference type="Pfam" id="PF13181">
    <property type="entry name" value="TPR_8"/>
    <property type="match status" value="1"/>
</dbReference>
<feature type="repeat" description="TPR" evidence="3">
    <location>
        <begin position="371"/>
        <end position="404"/>
    </location>
</feature>
<dbReference type="Gene3D" id="1.25.40.10">
    <property type="entry name" value="Tetratricopeptide repeat domain"/>
    <property type="match status" value="1"/>
</dbReference>
<accession>A0A815LUE9</accession>
<dbReference type="AlphaFoldDB" id="A0A815LUE9"/>
<dbReference type="Pfam" id="PF13424">
    <property type="entry name" value="TPR_12"/>
    <property type="match status" value="1"/>
</dbReference>
<evidence type="ECO:0000256" key="1">
    <source>
        <dbReference type="ARBA" id="ARBA00022737"/>
    </source>
</evidence>
<feature type="repeat" description="TPR" evidence="3">
    <location>
        <begin position="329"/>
        <end position="362"/>
    </location>
</feature>
<keyword evidence="1" id="KW-0677">Repeat</keyword>
<dbReference type="PANTHER" id="PTHR45641:SF19">
    <property type="entry name" value="NEPHROCYSTIN-3"/>
    <property type="match status" value="1"/>
</dbReference>
<sequence>MFIVMWIIKDILSDIEFRPQSLVEFTQYCQETLEKENKHELNNCFIFQQDYAGRTPLWWYTWDSFLCPMLNRALCLSQIGIIMKMGFFIRDLYQQINEMHRKQFCGTNGDQLFTVYRGQGMSKGDFQKVWNMKRGLIVVKNFLLTSPTEETAMKYVERVLLDSDKVGVIFIIKVKPSRSTGPFASINGLEADGNETDNVIFAMNTPFRIRNIKPVGRNTCLFRLKLELADENDDTLQVLTKRIREESFPDLQGWKRLGAALLKLKRPKDAEQVYKILLQQETEECNNAWLYNRLGWCKYEQAEYETAIRFCKKSIEIYETRSPDDPNLAMSCNNIGLVFDEMGEYTRALSYYEKALIIRQKSLPLNHPELESLYVNISFAYDEIGEYAKALSYKERILEIKQQPTPPNHRDLIGPCNSIGVSYLKMGNYEQAYSFFDKAVQHAEQSLPTNHIELRLLKNNRDRAKKEL</sequence>
<dbReference type="EMBL" id="CAJNOJ010000350">
    <property type="protein sequence ID" value="CAF1412420.1"/>
    <property type="molecule type" value="Genomic_DNA"/>
</dbReference>
<dbReference type="Proteomes" id="UP000663852">
    <property type="component" value="Unassembled WGS sequence"/>
</dbReference>
<evidence type="ECO:0000256" key="3">
    <source>
        <dbReference type="PROSITE-ProRule" id="PRU00339"/>
    </source>
</evidence>
<dbReference type="PROSITE" id="PS50005">
    <property type="entry name" value="TPR"/>
    <property type="match status" value="3"/>
</dbReference>
<evidence type="ECO:0000313" key="4">
    <source>
        <dbReference type="EMBL" id="CAF1412420.1"/>
    </source>
</evidence>
<reference evidence="4" key="1">
    <citation type="submission" date="2021-02" db="EMBL/GenBank/DDBJ databases">
        <authorList>
            <person name="Nowell W R."/>
        </authorList>
    </citation>
    <scope>NUCLEOTIDE SEQUENCE</scope>
</reference>
<proteinExistence type="predicted"/>
<name>A0A815LUE9_ADIRI</name>
<protein>
    <submittedName>
        <fullName evidence="4">Uncharacterized protein</fullName>
    </submittedName>
</protein>
<dbReference type="SUPFAM" id="SSF48452">
    <property type="entry name" value="TPR-like"/>
    <property type="match status" value="1"/>
</dbReference>
<dbReference type="OrthoDB" id="311088at2759"/>
<dbReference type="InterPro" id="IPR019734">
    <property type="entry name" value="TPR_rpt"/>
</dbReference>
<evidence type="ECO:0000313" key="5">
    <source>
        <dbReference type="Proteomes" id="UP000663852"/>
    </source>
</evidence>
<dbReference type="PANTHER" id="PTHR45641">
    <property type="entry name" value="TETRATRICOPEPTIDE REPEAT PROTEIN (AFU_ORTHOLOGUE AFUA_6G03870)"/>
    <property type="match status" value="1"/>
</dbReference>
<dbReference type="SUPFAM" id="SSF56399">
    <property type="entry name" value="ADP-ribosylation"/>
    <property type="match status" value="1"/>
</dbReference>
<comment type="caution">
    <text evidence="4">The sequence shown here is derived from an EMBL/GenBank/DDBJ whole genome shotgun (WGS) entry which is preliminary data.</text>
</comment>
<feature type="repeat" description="TPR" evidence="3">
    <location>
        <begin position="413"/>
        <end position="446"/>
    </location>
</feature>
<dbReference type="Gene3D" id="3.90.176.10">
    <property type="entry name" value="Toxin ADP-ribosyltransferase, Chain A, domain 1"/>
    <property type="match status" value="1"/>
</dbReference>